<organism evidence="1 2">
    <name type="scientific">Coemansia helicoidea</name>
    <dbReference type="NCBI Taxonomy" id="1286919"/>
    <lineage>
        <taxon>Eukaryota</taxon>
        <taxon>Fungi</taxon>
        <taxon>Fungi incertae sedis</taxon>
        <taxon>Zoopagomycota</taxon>
        <taxon>Kickxellomycotina</taxon>
        <taxon>Kickxellomycetes</taxon>
        <taxon>Kickxellales</taxon>
        <taxon>Kickxellaceae</taxon>
        <taxon>Coemansia</taxon>
    </lineage>
</organism>
<evidence type="ECO:0000313" key="1">
    <source>
        <dbReference type="EMBL" id="KAJ2797210.1"/>
    </source>
</evidence>
<comment type="caution">
    <text evidence="1">The sequence shown here is derived from an EMBL/GenBank/DDBJ whole genome shotgun (WGS) entry which is preliminary data.</text>
</comment>
<dbReference type="EMBL" id="JANBUN010001656">
    <property type="protein sequence ID" value="KAJ2797210.1"/>
    <property type="molecule type" value="Genomic_DNA"/>
</dbReference>
<evidence type="ECO:0000313" key="2">
    <source>
        <dbReference type="Proteomes" id="UP001140087"/>
    </source>
</evidence>
<keyword evidence="2" id="KW-1185">Reference proteome</keyword>
<protein>
    <submittedName>
        <fullName evidence="1">Uncharacterized protein</fullName>
    </submittedName>
</protein>
<accession>A0ACC1KYP9</accession>
<dbReference type="Proteomes" id="UP001140087">
    <property type="component" value="Unassembled WGS sequence"/>
</dbReference>
<feature type="non-terminal residue" evidence="1">
    <location>
        <position position="469"/>
    </location>
</feature>
<gene>
    <name evidence="1" type="ORF">H4R21_004411</name>
</gene>
<proteinExistence type="predicted"/>
<name>A0ACC1KYP9_9FUNG</name>
<sequence>MAFLSLSGCHFGPGAAYAAVDGLVLVLALLAVAATGRSGILARAYNRTAIACVAAASVALVSDYDRQDAVSYLRLMALLALPLITPRRWGSVVAQLYNALNVHRAMTTADGGPWTRVVSAMLYAVPMLTCLDAQAHAALRTLAKRAFFVREIQLIRLGWQRPLVLGDVWKLPERFGLFTIQREFKYNVEEPMFLLRAVARMVWRPLLPLLTIRFLMELGDVVKAMVTGYLLQCFDSASEYPWYHGYGIALVLLVIKVACMQKSRVEDLIEREFFRVETAVRLELFRLPLEPNGQRKLADIRVSSRVMSNLPRHLTQLARTCVRILGLWPKFAVLYYIVGWLAVIPIASSVMMMAINWGFALLVGTSDYWSIDSDNCDERVSEVYQGIKAIKLFGWERMYLDPKLQEQDSDATRLPWYAPAIRIAWFIIDTASSASLSFTSFILFYAHVQSPAFIASALTSAYVLELSSH</sequence>
<reference evidence="1" key="1">
    <citation type="submission" date="2022-07" db="EMBL/GenBank/DDBJ databases">
        <title>Phylogenomic reconstructions and comparative analyses of Kickxellomycotina fungi.</title>
        <authorList>
            <person name="Reynolds N.K."/>
            <person name="Stajich J.E."/>
            <person name="Barry K."/>
            <person name="Grigoriev I.V."/>
            <person name="Crous P."/>
            <person name="Smith M.E."/>
        </authorList>
    </citation>
    <scope>NUCLEOTIDE SEQUENCE</scope>
    <source>
        <strain evidence="1">BCRC 34780</strain>
    </source>
</reference>